<organism evidence="2 3">
    <name type="scientific">Bosea eneae</name>
    <dbReference type="NCBI Taxonomy" id="151454"/>
    <lineage>
        <taxon>Bacteria</taxon>
        <taxon>Pseudomonadati</taxon>
        <taxon>Pseudomonadota</taxon>
        <taxon>Alphaproteobacteria</taxon>
        <taxon>Hyphomicrobiales</taxon>
        <taxon>Boseaceae</taxon>
        <taxon>Bosea</taxon>
    </lineage>
</organism>
<dbReference type="EMBL" id="JBHSLW010000088">
    <property type="protein sequence ID" value="MFC5423637.1"/>
    <property type="molecule type" value="Genomic_DNA"/>
</dbReference>
<dbReference type="Proteomes" id="UP001596053">
    <property type="component" value="Unassembled WGS sequence"/>
</dbReference>
<name>A0ABW0J0S8_9HYPH</name>
<comment type="caution">
    <text evidence="2">The sequence shown here is derived from an EMBL/GenBank/DDBJ whole genome shotgun (WGS) entry which is preliminary data.</text>
</comment>
<evidence type="ECO:0000313" key="3">
    <source>
        <dbReference type="Proteomes" id="UP001596053"/>
    </source>
</evidence>
<evidence type="ECO:0000256" key="1">
    <source>
        <dbReference type="SAM" id="Coils"/>
    </source>
</evidence>
<sequence>MALGLVILANPAAAQKDGEIQAMKQEIRTLQQQLNAMQRRVAARPEPARKGGSVAKGAEGAVVAAPPSLGGVTFPNGRPTLTSADGNFSLGIYGRVQSDVGTYFDEVGRDFNDGWNFRRARLGAVGSIWKDFTYSLIYDFGGSPDGAGSLYEASLGYTGVKRFNFRIGAYKPFFSLEDSISSADLLFHERASIVEIARSVAAGTARMSAGGSVADEGYFVSAYLTGPTVGVEANDEQVGGVARVAFQPFRGPNYLVHVGASGAAAFAPTQNAGGVIGISRRQIQLRDRPEIRIDSTRLIDTGLLSYRDAYTVGFELAGHVNNFSLQGEYYAININQDRAPGLSSPNLTFDGYYVQGSWIITGESRRYNTNSAAYAAPRVANPVHAGGWGAWELVGRYSYANLNDKDVPGRSVTTTGSVRGGEQTTYTVGLNWYPNQNVRFMLNYVNGNVDRVNAAGTAQIGQSFQALALRSQFSF</sequence>
<gene>
    <name evidence="2" type="ORF">ACFPOB_29285</name>
</gene>
<dbReference type="InterPro" id="IPR010870">
    <property type="entry name" value="Porin_O/P"/>
</dbReference>
<dbReference type="Pfam" id="PF07396">
    <property type="entry name" value="Porin_O_P"/>
    <property type="match status" value="1"/>
</dbReference>
<dbReference type="Gene3D" id="2.40.160.10">
    <property type="entry name" value="Porin"/>
    <property type="match status" value="1"/>
</dbReference>
<dbReference type="SUPFAM" id="SSF56935">
    <property type="entry name" value="Porins"/>
    <property type="match status" value="1"/>
</dbReference>
<accession>A0ABW0J0S8</accession>
<proteinExistence type="predicted"/>
<evidence type="ECO:0000313" key="2">
    <source>
        <dbReference type="EMBL" id="MFC5423637.1"/>
    </source>
</evidence>
<keyword evidence="3" id="KW-1185">Reference proteome</keyword>
<dbReference type="RefSeq" id="WP_068177400.1">
    <property type="nucleotide sequence ID" value="NZ_JBHSLW010000088.1"/>
</dbReference>
<dbReference type="InterPro" id="IPR023614">
    <property type="entry name" value="Porin_dom_sf"/>
</dbReference>
<reference evidence="3" key="1">
    <citation type="journal article" date="2019" name="Int. J. Syst. Evol. Microbiol.">
        <title>The Global Catalogue of Microorganisms (GCM) 10K type strain sequencing project: providing services to taxonomists for standard genome sequencing and annotation.</title>
        <authorList>
            <consortium name="The Broad Institute Genomics Platform"/>
            <consortium name="The Broad Institute Genome Sequencing Center for Infectious Disease"/>
            <person name="Wu L."/>
            <person name="Ma J."/>
        </authorList>
    </citation>
    <scope>NUCLEOTIDE SEQUENCE [LARGE SCALE GENOMIC DNA]</scope>
    <source>
        <strain evidence="3">NCAIM B.01391</strain>
    </source>
</reference>
<protein>
    <submittedName>
        <fullName evidence="2">OprO/OprP family phosphate-selective porin</fullName>
    </submittedName>
</protein>
<feature type="coiled-coil region" evidence="1">
    <location>
        <begin position="13"/>
        <end position="40"/>
    </location>
</feature>
<keyword evidence="1" id="KW-0175">Coiled coil</keyword>